<dbReference type="EMBL" id="CP076135">
    <property type="protein sequence ID" value="QWG16316.1"/>
    <property type="molecule type" value="Genomic_DNA"/>
</dbReference>
<keyword evidence="1" id="KW-1133">Transmembrane helix</keyword>
<dbReference type="Proteomes" id="UP000680805">
    <property type="component" value="Chromosome"/>
</dbReference>
<reference evidence="2" key="1">
    <citation type="submission" date="2021-06" db="EMBL/GenBank/DDBJ databases">
        <title>Bradyrhizobium sp. S2-11-2 Genome sequencing.</title>
        <authorList>
            <person name="Jin L."/>
        </authorList>
    </citation>
    <scope>NUCLEOTIDE SEQUENCE</scope>
    <source>
        <strain evidence="2">S2-11-2</strain>
    </source>
</reference>
<keyword evidence="1" id="KW-0812">Transmembrane</keyword>
<accession>A0A975NKQ3</accession>
<dbReference type="KEGG" id="bsei:KMZ68_14890"/>
<keyword evidence="1" id="KW-0472">Membrane</keyword>
<evidence type="ECO:0000313" key="2">
    <source>
        <dbReference type="EMBL" id="QWG16316.1"/>
    </source>
</evidence>
<feature type="transmembrane region" description="Helical" evidence="1">
    <location>
        <begin position="6"/>
        <end position="24"/>
    </location>
</feature>
<sequence length="66" mass="6960">MQNSIGTIIAAVVISVALLVLFRWELVAAGAGMATNGVYRLDRWTGAIVACGQRANPPVTLDCESK</sequence>
<evidence type="ECO:0000313" key="3">
    <source>
        <dbReference type="Proteomes" id="UP000680805"/>
    </source>
</evidence>
<proteinExistence type="predicted"/>
<evidence type="ECO:0000256" key="1">
    <source>
        <dbReference type="SAM" id="Phobius"/>
    </source>
</evidence>
<name>A0A975NKQ3_9BRAD</name>
<organism evidence="2 3">
    <name type="scientific">Bradyrhizobium sediminis</name>
    <dbReference type="NCBI Taxonomy" id="2840469"/>
    <lineage>
        <taxon>Bacteria</taxon>
        <taxon>Pseudomonadati</taxon>
        <taxon>Pseudomonadota</taxon>
        <taxon>Alphaproteobacteria</taxon>
        <taxon>Hyphomicrobiales</taxon>
        <taxon>Nitrobacteraceae</taxon>
        <taxon>Bradyrhizobium</taxon>
    </lineage>
</organism>
<protein>
    <submittedName>
        <fullName evidence="2">Uncharacterized protein</fullName>
    </submittedName>
</protein>
<gene>
    <name evidence="2" type="ORF">KMZ68_14890</name>
</gene>
<dbReference type="RefSeq" id="WP_215612045.1">
    <property type="nucleotide sequence ID" value="NZ_CP076135.1"/>
</dbReference>
<dbReference type="AlphaFoldDB" id="A0A975NKQ3"/>